<dbReference type="eggNOG" id="COG3183">
    <property type="taxonomic scope" value="Bacteria"/>
</dbReference>
<evidence type="ECO:0000313" key="1">
    <source>
        <dbReference type="EMBL" id="BAN34920.1"/>
    </source>
</evidence>
<reference evidence="1 2" key="1">
    <citation type="journal article" date="2012" name="Appl. Environ. Microbiol.">
        <title>Draft genome sequence of a psychrotolerant sulfur-oxidizing bacterium, Sulfuricella denitrificans skB26, and proteomic insights into cold adaptation.</title>
        <authorList>
            <person name="Watanabe T."/>
            <person name="Kojima H."/>
            <person name="Fukui M."/>
        </authorList>
    </citation>
    <scope>NUCLEOTIDE SEQUENCE [LARGE SCALE GENOMIC DNA]</scope>
    <source>
        <strain evidence="2">skB26</strain>
    </source>
</reference>
<dbReference type="Proteomes" id="UP000015559">
    <property type="component" value="Chromosome"/>
</dbReference>
<dbReference type="STRING" id="1163617.SCD_n01084"/>
<gene>
    <name evidence="1" type="ORF">SCD_n01084</name>
</gene>
<keyword evidence="2" id="KW-1185">Reference proteome</keyword>
<sequence>MYTVITENDVSSWEDQTGIAYHFPKRYAKFLQPGAKVVNQRAKLTRKPG</sequence>
<dbReference type="KEGG" id="sdr:SCD_n01084"/>
<dbReference type="EMBL" id="AP013066">
    <property type="protein sequence ID" value="BAN34920.1"/>
    <property type="molecule type" value="Genomic_DNA"/>
</dbReference>
<evidence type="ECO:0000313" key="2">
    <source>
        <dbReference type="Proteomes" id="UP000015559"/>
    </source>
</evidence>
<accession>S6A9Y5</accession>
<name>S6A9Y5_SULDS</name>
<organism evidence="1 2">
    <name type="scientific">Sulfuricella denitrificans (strain DSM 22764 / NBRC 105220 / skB26)</name>
    <dbReference type="NCBI Taxonomy" id="1163617"/>
    <lineage>
        <taxon>Bacteria</taxon>
        <taxon>Pseudomonadati</taxon>
        <taxon>Pseudomonadota</taxon>
        <taxon>Betaproteobacteria</taxon>
        <taxon>Nitrosomonadales</taxon>
        <taxon>Sulfuricellaceae</taxon>
        <taxon>Sulfuricella</taxon>
    </lineage>
</organism>
<dbReference type="HOGENOM" id="CLU_188424_0_0_4"/>
<protein>
    <submittedName>
        <fullName evidence="1">Uncharacterized protein</fullName>
    </submittedName>
</protein>
<dbReference type="AlphaFoldDB" id="S6A9Y5"/>
<proteinExistence type="predicted"/>